<feature type="domain" description="MINAR1 N-terminal helical" evidence="9">
    <location>
        <begin position="13"/>
        <end position="102"/>
    </location>
</feature>
<dbReference type="GO" id="GO:0012505">
    <property type="term" value="C:endomembrane system"/>
    <property type="evidence" value="ECO:0007669"/>
    <property type="project" value="UniProtKB-SubCell"/>
</dbReference>
<gene>
    <name evidence="10" type="ORF">ACEWY4_010258</name>
</gene>
<dbReference type="Pfam" id="PF06789">
    <property type="entry name" value="MINAR1_C"/>
    <property type="match status" value="1"/>
</dbReference>
<reference evidence="10 11" key="1">
    <citation type="submission" date="2024-09" db="EMBL/GenBank/DDBJ databases">
        <title>A chromosome-level genome assembly of Gray's grenadier anchovy, Coilia grayii.</title>
        <authorList>
            <person name="Fu Z."/>
        </authorList>
    </citation>
    <scope>NUCLEOTIDE SEQUENCE [LARGE SCALE GENOMIC DNA]</scope>
    <source>
        <strain evidence="10">G4</strain>
        <tissue evidence="10">Muscle</tissue>
    </source>
</reference>
<evidence type="ECO:0008006" key="12">
    <source>
        <dbReference type="Google" id="ProtNLM"/>
    </source>
</evidence>
<evidence type="ECO:0000256" key="6">
    <source>
        <dbReference type="SAM" id="MobiDB-lite"/>
    </source>
</evidence>
<feature type="transmembrane region" description="Helical" evidence="7">
    <location>
        <begin position="790"/>
        <end position="812"/>
    </location>
</feature>
<protein>
    <recommendedName>
        <fullName evidence="12">Major intrinsically disordered Notch2-binding receptor 1-like C-terminal domain-containing protein</fullName>
    </recommendedName>
</protein>
<feature type="compositionally biased region" description="Basic and acidic residues" evidence="6">
    <location>
        <begin position="312"/>
        <end position="325"/>
    </location>
</feature>
<feature type="domain" description="Major intrinsically disordered Notch2-binding receptor 1-like C-terminal" evidence="8">
    <location>
        <begin position="749"/>
        <end position="814"/>
    </location>
</feature>
<feature type="compositionally biased region" description="Low complexity" evidence="6">
    <location>
        <begin position="398"/>
        <end position="407"/>
    </location>
</feature>
<evidence type="ECO:0000256" key="7">
    <source>
        <dbReference type="SAM" id="Phobius"/>
    </source>
</evidence>
<dbReference type="Proteomes" id="UP001591681">
    <property type="component" value="Unassembled WGS sequence"/>
</dbReference>
<keyword evidence="11" id="KW-1185">Reference proteome</keyword>
<keyword evidence="4 7" id="KW-0472">Membrane</keyword>
<evidence type="ECO:0000256" key="4">
    <source>
        <dbReference type="ARBA" id="ARBA00023136"/>
    </source>
</evidence>
<dbReference type="InterPro" id="IPR009626">
    <property type="entry name" value="MINAR1-like_C"/>
</dbReference>
<feature type="region of interest" description="Disordered" evidence="6">
    <location>
        <begin position="294"/>
        <end position="325"/>
    </location>
</feature>
<dbReference type="PANTHER" id="PTHR31530:SF2">
    <property type="entry name" value="MAJOR INTRINSICALLY DISORDERED NOTCH2-BINDING RECEPTOR 1"/>
    <property type="match status" value="1"/>
</dbReference>
<comment type="subcellular location">
    <subcellularLocation>
        <location evidence="5">Endomembrane system</location>
        <topology evidence="5">Single-pass membrane protein</topology>
    </subcellularLocation>
</comment>
<feature type="region of interest" description="Disordered" evidence="6">
    <location>
        <begin position="217"/>
        <end position="239"/>
    </location>
</feature>
<organism evidence="10 11">
    <name type="scientific">Coilia grayii</name>
    <name type="common">Gray's grenadier anchovy</name>
    <dbReference type="NCBI Taxonomy" id="363190"/>
    <lineage>
        <taxon>Eukaryota</taxon>
        <taxon>Metazoa</taxon>
        <taxon>Chordata</taxon>
        <taxon>Craniata</taxon>
        <taxon>Vertebrata</taxon>
        <taxon>Euteleostomi</taxon>
        <taxon>Actinopterygii</taxon>
        <taxon>Neopterygii</taxon>
        <taxon>Teleostei</taxon>
        <taxon>Clupei</taxon>
        <taxon>Clupeiformes</taxon>
        <taxon>Clupeoidei</taxon>
        <taxon>Engraulidae</taxon>
        <taxon>Coilinae</taxon>
        <taxon>Coilia</taxon>
    </lineage>
</organism>
<evidence type="ECO:0000256" key="2">
    <source>
        <dbReference type="ARBA" id="ARBA00022692"/>
    </source>
</evidence>
<comment type="similarity">
    <text evidence="1">Belongs to the MINAR family.</text>
</comment>
<evidence type="ECO:0000259" key="8">
    <source>
        <dbReference type="Pfam" id="PF06789"/>
    </source>
</evidence>
<evidence type="ECO:0000256" key="1">
    <source>
        <dbReference type="ARBA" id="ARBA00006410"/>
    </source>
</evidence>
<dbReference type="EMBL" id="JBHFQA010000009">
    <property type="protein sequence ID" value="KAL2092946.1"/>
    <property type="molecule type" value="Genomic_DNA"/>
</dbReference>
<evidence type="ECO:0000313" key="10">
    <source>
        <dbReference type="EMBL" id="KAL2092946.1"/>
    </source>
</evidence>
<proteinExistence type="inferred from homology"/>
<sequence>MSEECVSMAERVESPQVLLEMLDMLCSLQGCVSYADVCVCLSRRFALPALCELRSLLYSTACRDPCFPATLFRGRLHPAATSSLSAAADVVSLFNLITITRPPFYTLPLPSDSQSLAFSPATLGYAGHDWPAGVPAGAEGGAVAPEGKYEAGAEAAVSPGAQVPTFTHPYTHRPSMQDVHSDFAAGSVVMEPPAANESAGLDRVTAKRNVFKADFHNVPPLDATEPAQQLGSTESVDRPMKGRNEDILFLSLKNPYPDPTVQARAHSPQTHTYAEVRRVKHESVDGVDGSSYFGPSARDWPPPGHTLPHKSHSLEDGTREHSPGELRDYELKGSLSVESGVGGAGVGQTGLPEFLSVGTAYRHSGPIGSNLGDSGAIGSSLGGSGSIGSDQVLSGLTGSGLSISTPTESSTGGLAPVGSRLGGSGPIGMQTSGFEEVRAALKRLSGRSLDLIAQDWPPGAEGVSSVSTQTDAASRLRSLNKLSIDNSDIGEDDISAIFRFLDDISMCGSVAALVPEGAGAGAEAGGTPSSPDRRARLGKLKRLFHSLEAPEEVGFGAGLGAGLGRLLVRVSEVEKRLEPLGDLRDTLTHILAALQRLEVQTNTLTRKHPALMEPQPIKSNPAIREGRSVGTATTMATTTAAKRRGVVTRRDMTESSSTWSVSYSKEQHTHTTQNGEHATSIAVSESCIADTGPRVTKKGLGNRTESTEGLISEQPLTPALLTEAHRGPVRGARSPNLSQRDTSWSQSEITPLELQAPDPLDFWMDEIYTPASDRLLHRKRPSRKCAPARAYRVAALCVTAAAILVLIIVIPITTA</sequence>
<accession>A0ABD1K1E1</accession>
<comment type="caution">
    <text evidence="10">The sequence shown here is derived from an EMBL/GenBank/DDBJ whole genome shotgun (WGS) entry which is preliminary data.</text>
</comment>
<dbReference type="AlphaFoldDB" id="A0ABD1K1E1"/>
<evidence type="ECO:0000256" key="3">
    <source>
        <dbReference type="ARBA" id="ARBA00022989"/>
    </source>
</evidence>
<keyword evidence="3 7" id="KW-1133">Transmembrane helix</keyword>
<evidence type="ECO:0000259" key="9">
    <source>
        <dbReference type="Pfam" id="PF22948"/>
    </source>
</evidence>
<keyword evidence="2 7" id="KW-0812">Transmembrane</keyword>
<name>A0ABD1K1E1_9TELE</name>
<evidence type="ECO:0000313" key="11">
    <source>
        <dbReference type="Proteomes" id="UP001591681"/>
    </source>
</evidence>
<dbReference type="InterPro" id="IPR039706">
    <property type="entry name" value="MINAR1-like"/>
</dbReference>
<dbReference type="InterPro" id="IPR055117">
    <property type="entry name" value="MINAR1_N"/>
</dbReference>
<evidence type="ECO:0000256" key="5">
    <source>
        <dbReference type="ARBA" id="ARBA00037847"/>
    </source>
</evidence>
<dbReference type="PANTHER" id="PTHR31530">
    <property type="entry name" value="MAJOR INTRINSICALLY DISORDERED NOTCH2-BINDING RECEPTOR 1 MINAR1 FAMILY MEMBER"/>
    <property type="match status" value="1"/>
</dbReference>
<dbReference type="Pfam" id="PF22948">
    <property type="entry name" value="MINAR1_N"/>
    <property type="match status" value="1"/>
</dbReference>
<feature type="region of interest" description="Disordered" evidence="6">
    <location>
        <begin position="398"/>
        <end position="427"/>
    </location>
</feature>